<dbReference type="PROSITE" id="PS50850">
    <property type="entry name" value="MFS"/>
    <property type="match status" value="1"/>
</dbReference>
<dbReference type="Pfam" id="PF07690">
    <property type="entry name" value="MFS_1"/>
    <property type="match status" value="1"/>
</dbReference>
<feature type="transmembrane region" description="Helical" evidence="5">
    <location>
        <begin position="241"/>
        <end position="263"/>
    </location>
</feature>
<feature type="transmembrane region" description="Helical" evidence="5">
    <location>
        <begin position="307"/>
        <end position="328"/>
    </location>
</feature>
<organism evidence="7 8">
    <name type="scientific">Streptomyces seoulensis</name>
    <dbReference type="NCBI Taxonomy" id="73044"/>
    <lineage>
        <taxon>Bacteria</taxon>
        <taxon>Bacillati</taxon>
        <taxon>Actinomycetota</taxon>
        <taxon>Actinomycetes</taxon>
        <taxon>Kitasatosporales</taxon>
        <taxon>Streptomycetaceae</taxon>
        <taxon>Streptomyces</taxon>
    </lineage>
</organism>
<dbReference type="RefSeq" id="WP_031183379.1">
    <property type="nucleotide sequence ID" value="NZ_CP032229.1"/>
</dbReference>
<dbReference type="STRING" id="73044.GCA_000725795_05289"/>
<proteinExistence type="predicted"/>
<keyword evidence="4 5" id="KW-0472">Membrane</keyword>
<dbReference type="KEGG" id="sseo:D0Z67_00205"/>
<dbReference type="AlphaFoldDB" id="A0A4P6TQR7"/>
<dbReference type="SUPFAM" id="SSF103473">
    <property type="entry name" value="MFS general substrate transporter"/>
    <property type="match status" value="1"/>
</dbReference>
<dbReference type="GO" id="GO:0005886">
    <property type="term" value="C:plasma membrane"/>
    <property type="evidence" value="ECO:0007669"/>
    <property type="project" value="UniProtKB-SubCell"/>
</dbReference>
<keyword evidence="3 5" id="KW-1133">Transmembrane helix</keyword>
<dbReference type="GeneID" id="300097358"/>
<evidence type="ECO:0000256" key="4">
    <source>
        <dbReference type="ARBA" id="ARBA00023136"/>
    </source>
</evidence>
<accession>A0A4P6TQR7</accession>
<dbReference type="InterPro" id="IPR050327">
    <property type="entry name" value="Proton-linked_MCT"/>
</dbReference>
<name>A0A4P6TQR7_STRSO</name>
<evidence type="ECO:0000256" key="2">
    <source>
        <dbReference type="ARBA" id="ARBA00022692"/>
    </source>
</evidence>
<feature type="transmembrane region" description="Helical" evidence="5">
    <location>
        <begin position="176"/>
        <end position="197"/>
    </location>
</feature>
<evidence type="ECO:0000256" key="3">
    <source>
        <dbReference type="ARBA" id="ARBA00022989"/>
    </source>
</evidence>
<dbReference type="Proteomes" id="UP000292547">
    <property type="component" value="Chromosome"/>
</dbReference>
<dbReference type="CDD" id="cd17355">
    <property type="entry name" value="MFS_YcxA_like"/>
    <property type="match status" value="1"/>
</dbReference>
<comment type="subcellular location">
    <subcellularLocation>
        <location evidence="1">Cell membrane</location>
        <topology evidence="1">Multi-pass membrane protein</topology>
    </subcellularLocation>
</comment>
<feature type="transmembrane region" description="Helical" evidence="5">
    <location>
        <begin position="367"/>
        <end position="387"/>
    </location>
</feature>
<evidence type="ECO:0000313" key="7">
    <source>
        <dbReference type="EMBL" id="QBJ88902.1"/>
    </source>
</evidence>
<dbReference type="InterPro" id="IPR036259">
    <property type="entry name" value="MFS_trans_sf"/>
</dbReference>
<sequence length="419" mass="43494">MTMSQATKLPPQPVAGHRAWWVVAVTGTAIVVAGACSTLPGILQGPLRQDFGWSRGTIGLAVSVNMVLYGLTAPYAAALLDRFGVRRVVTTALLTVAAGAGLTTTMTAAWQFTLLWGLLAGAGTGALSTTLGAAVTDRWFDRHKGLVTGVLSSASVLGQMVFLPALSWIIDHHHWRPALVTVALAALAVIPLVVLVLRDHPAQVGQRPYGGAVFVSTPAPVPGAARRTLAVVRQAGRTPPFWLLAGAFAVCGASTNGIMWSHFTPAAHDHGMPVTTASTLLAGIGVFNVAGTVAAGRLTDRLDARRLLAVFFTLRGTLLLALPLIMTATVRAPMLAFVVLFGLLDLATVPPAVALCRVHWGEDSAIVFGWTNAAHQLGAALAAFLAGTARDAFGTYDPVWLALAAACAAAAPLSLAIEH</sequence>
<dbReference type="EMBL" id="CP032229">
    <property type="protein sequence ID" value="QBJ88902.1"/>
    <property type="molecule type" value="Genomic_DNA"/>
</dbReference>
<dbReference type="PANTHER" id="PTHR11360">
    <property type="entry name" value="MONOCARBOXYLATE TRANSPORTER"/>
    <property type="match status" value="1"/>
</dbReference>
<dbReference type="InterPro" id="IPR011701">
    <property type="entry name" value="MFS"/>
</dbReference>
<feature type="transmembrane region" description="Helical" evidence="5">
    <location>
        <begin position="20"/>
        <end position="43"/>
    </location>
</feature>
<evidence type="ECO:0000256" key="1">
    <source>
        <dbReference type="ARBA" id="ARBA00004651"/>
    </source>
</evidence>
<protein>
    <submittedName>
        <fullName evidence="7">MFS transporter</fullName>
    </submittedName>
</protein>
<reference evidence="7 8" key="1">
    <citation type="submission" date="2018-08" db="EMBL/GenBank/DDBJ databases">
        <title>The complete genome sequence of Streptomyces seoulensis, a pioneer strain for nickel superoxide dismutase discovery.</title>
        <authorList>
            <person name="Shin J."/>
            <person name="Lee J.-S."/>
            <person name="Lee E.-J."/>
            <person name="Youn H.-D."/>
        </authorList>
    </citation>
    <scope>NUCLEOTIDE SEQUENCE [LARGE SCALE GENOMIC DNA]</scope>
    <source>
        <strain evidence="7 8">KCTC 9819</strain>
    </source>
</reference>
<feature type="transmembrane region" description="Helical" evidence="5">
    <location>
        <begin position="334"/>
        <end position="355"/>
    </location>
</feature>
<dbReference type="OrthoDB" id="146345at2"/>
<dbReference type="Gene3D" id="1.20.1250.20">
    <property type="entry name" value="MFS general substrate transporter like domains"/>
    <property type="match status" value="2"/>
</dbReference>
<keyword evidence="2 5" id="KW-0812">Transmembrane</keyword>
<evidence type="ECO:0000313" key="8">
    <source>
        <dbReference type="Proteomes" id="UP000292547"/>
    </source>
</evidence>
<feature type="domain" description="Major facilitator superfamily (MFS) profile" evidence="6">
    <location>
        <begin position="22"/>
        <end position="419"/>
    </location>
</feature>
<feature type="transmembrane region" description="Helical" evidence="5">
    <location>
        <begin position="116"/>
        <end position="135"/>
    </location>
</feature>
<keyword evidence="8" id="KW-1185">Reference proteome</keyword>
<dbReference type="InterPro" id="IPR020846">
    <property type="entry name" value="MFS_dom"/>
</dbReference>
<gene>
    <name evidence="7" type="ORF">D0Z67_00205</name>
</gene>
<evidence type="ECO:0000256" key="5">
    <source>
        <dbReference type="SAM" id="Phobius"/>
    </source>
</evidence>
<feature type="transmembrane region" description="Helical" evidence="5">
    <location>
        <begin position="275"/>
        <end position="295"/>
    </location>
</feature>
<evidence type="ECO:0000259" key="6">
    <source>
        <dbReference type="PROSITE" id="PS50850"/>
    </source>
</evidence>
<feature type="transmembrane region" description="Helical" evidence="5">
    <location>
        <begin position="147"/>
        <end position="170"/>
    </location>
</feature>
<feature type="transmembrane region" description="Helical" evidence="5">
    <location>
        <begin position="58"/>
        <end position="80"/>
    </location>
</feature>
<dbReference type="PANTHER" id="PTHR11360:SF284">
    <property type="entry name" value="EG:103B4.3 PROTEIN-RELATED"/>
    <property type="match status" value="1"/>
</dbReference>
<feature type="transmembrane region" description="Helical" evidence="5">
    <location>
        <begin position="399"/>
        <end position="417"/>
    </location>
</feature>
<dbReference type="GO" id="GO:0022857">
    <property type="term" value="F:transmembrane transporter activity"/>
    <property type="evidence" value="ECO:0007669"/>
    <property type="project" value="InterPro"/>
</dbReference>
<feature type="transmembrane region" description="Helical" evidence="5">
    <location>
        <begin position="92"/>
        <end position="110"/>
    </location>
</feature>